<dbReference type="Proteomes" id="UP000618445">
    <property type="component" value="Unassembled WGS sequence"/>
</dbReference>
<gene>
    <name evidence="2" type="ORF">H6G05_11510</name>
</gene>
<dbReference type="RefSeq" id="WP_190578308.1">
    <property type="nucleotide sequence ID" value="NZ_CAWPQU010000007.1"/>
</dbReference>
<feature type="region of interest" description="Disordered" evidence="1">
    <location>
        <begin position="275"/>
        <end position="300"/>
    </location>
</feature>
<evidence type="ECO:0000313" key="2">
    <source>
        <dbReference type="EMBL" id="MBD2317469.1"/>
    </source>
</evidence>
<organism evidence="2 3">
    <name type="scientific">Phormidium tenue FACHB-1050</name>
    <dbReference type="NCBI Taxonomy" id="2692857"/>
    <lineage>
        <taxon>Bacteria</taxon>
        <taxon>Bacillati</taxon>
        <taxon>Cyanobacteriota</taxon>
        <taxon>Cyanophyceae</taxon>
        <taxon>Oscillatoriophycideae</taxon>
        <taxon>Oscillatoriales</taxon>
        <taxon>Oscillatoriaceae</taxon>
        <taxon>Phormidium</taxon>
    </lineage>
</organism>
<dbReference type="PANTHER" id="PTHR34613">
    <property type="entry name" value="SLL0800 PROTEIN"/>
    <property type="match status" value="1"/>
</dbReference>
<dbReference type="EMBL" id="JACJQY010000015">
    <property type="protein sequence ID" value="MBD2317469.1"/>
    <property type="molecule type" value="Genomic_DNA"/>
</dbReference>
<dbReference type="InterPro" id="IPR010106">
    <property type="entry name" value="RpnA"/>
</dbReference>
<comment type="caution">
    <text evidence="2">The sequence shown here is derived from an EMBL/GenBank/DDBJ whole genome shotgun (WGS) entry which is preliminary data.</text>
</comment>
<protein>
    <submittedName>
        <fullName evidence="2">Rpn family recombination-promoting nuclease/putative transposase</fullName>
    </submittedName>
</protein>
<dbReference type="NCBIfam" id="TIGR01784">
    <property type="entry name" value="T_den_put_tspse"/>
    <property type="match status" value="1"/>
</dbReference>
<sequence length="300" mass="33931">MIDNVCKFLAETFPTDFASWLLGEPINFTKLEPSELSVEPIRADSVIFLKSLRMILHIEFQTDPNKNIPFRMTDYLLRLHRQFPDREIYQVVIYLSPSESSLVYQTTFNLGGLSHQFNVIRLWEQPTEIFQQYQGLLPFATLSQTDNPEETLRQVAKQIEQISDKQVQSNVAASTAIISGIALNKEIIQRLLRSEIMKESVIYQEILLEGIAEGEARGIAKGEAMGIVKGEVKGKTETENQIALNMLRSNVSLELVSQFTGLTLKQVQKLQKLAAQKTKMPKSVKTKHRNASPLGESPQP</sequence>
<feature type="compositionally biased region" description="Basic residues" evidence="1">
    <location>
        <begin position="279"/>
        <end position="290"/>
    </location>
</feature>
<proteinExistence type="predicted"/>
<name>A0ABR8C9U8_9CYAN</name>
<dbReference type="PANTHER" id="PTHR34613:SF1">
    <property type="entry name" value="SLL6017 PROTEIN"/>
    <property type="match status" value="1"/>
</dbReference>
<accession>A0ABR8C9U8</accession>
<evidence type="ECO:0000256" key="1">
    <source>
        <dbReference type="SAM" id="MobiDB-lite"/>
    </source>
</evidence>
<keyword evidence="3" id="KW-1185">Reference proteome</keyword>
<evidence type="ECO:0000313" key="3">
    <source>
        <dbReference type="Proteomes" id="UP000618445"/>
    </source>
</evidence>
<reference evidence="2 3" key="1">
    <citation type="journal article" date="2020" name="ISME J.">
        <title>Comparative genomics reveals insights into cyanobacterial evolution and habitat adaptation.</title>
        <authorList>
            <person name="Chen M.Y."/>
            <person name="Teng W.K."/>
            <person name="Zhao L."/>
            <person name="Hu C.X."/>
            <person name="Zhou Y.K."/>
            <person name="Han B.P."/>
            <person name="Song L.R."/>
            <person name="Shu W.S."/>
        </authorList>
    </citation>
    <scope>NUCLEOTIDE SEQUENCE [LARGE SCALE GENOMIC DNA]</scope>
    <source>
        <strain evidence="2 3">FACHB-1050</strain>
    </source>
</reference>